<comment type="caution">
    <text evidence="1">The sequence shown here is derived from an EMBL/GenBank/DDBJ whole genome shotgun (WGS) entry which is preliminary data.</text>
</comment>
<dbReference type="RefSeq" id="WP_216714255.1">
    <property type="nucleotide sequence ID" value="NZ_JACVEL010000006.1"/>
</dbReference>
<evidence type="ECO:0000313" key="2">
    <source>
        <dbReference type="Proteomes" id="UP000652681"/>
    </source>
</evidence>
<name>A0A8J6PJR4_9FLAO</name>
<dbReference type="AlphaFoldDB" id="A0A8J6PJR4"/>
<accession>A0A8J6PJR4</accession>
<sequence>MDEEQKLLIELLKEAVEDVYREKPFLFESYEGIREGLEQAFVFRTGIYLEQKIKGSIGSLGEEYEELRLDCEYNKNHGGKKVTFNFPNGIKPDIILHKRDCNEKNKLVVEFKGWWNKDITKDIQKLKDLTKPNGGYEYLIGVWVKVTANKNRIEYKYFINGKEVDINGENTLIDSIEIGIKNTLEFSGAMLLPSFSIYVYEIITEEKVYFYIGMTGDPFYPSARSAIHRLSGHFEKLDRSTQNQVHKALTELNIDLNNTTIKLHHFPITGYEEWQGSKQHQFINDIRKSKEYQDSDERKKYEAYKRKQQEIAAFESYLIKNKRNLGNRLLNKTSDSSKNFETPEYLKEIEKAINEIVI</sequence>
<organism evidence="1 2">
    <name type="scientific">Taishania pollutisoli</name>
    <dbReference type="NCBI Taxonomy" id="2766479"/>
    <lineage>
        <taxon>Bacteria</taxon>
        <taxon>Pseudomonadati</taxon>
        <taxon>Bacteroidota</taxon>
        <taxon>Flavobacteriia</taxon>
        <taxon>Flavobacteriales</taxon>
        <taxon>Crocinitomicaceae</taxon>
        <taxon>Taishania</taxon>
    </lineage>
</organism>
<gene>
    <name evidence="1" type="ORF">H9Y05_10495</name>
</gene>
<evidence type="ECO:0000313" key="1">
    <source>
        <dbReference type="EMBL" id="MBC9812899.1"/>
    </source>
</evidence>
<dbReference type="EMBL" id="JACVEL010000006">
    <property type="protein sequence ID" value="MBC9812899.1"/>
    <property type="molecule type" value="Genomic_DNA"/>
</dbReference>
<reference evidence="1" key="1">
    <citation type="submission" date="2020-09" db="EMBL/GenBank/DDBJ databases">
        <title>Taishania pollutisoli gen. nov., sp. nov., Isolated from Tetrabromobisphenol A-Contaminated Soil.</title>
        <authorList>
            <person name="Chen Q."/>
        </authorList>
    </citation>
    <scope>NUCLEOTIDE SEQUENCE</scope>
    <source>
        <strain evidence="1">CZZ-1</strain>
    </source>
</reference>
<proteinExistence type="predicted"/>
<dbReference type="Proteomes" id="UP000652681">
    <property type="component" value="Unassembled WGS sequence"/>
</dbReference>
<protein>
    <submittedName>
        <fullName evidence="1">Uncharacterized protein</fullName>
    </submittedName>
</protein>
<keyword evidence="2" id="KW-1185">Reference proteome</keyword>